<evidence type="ECO:0000313" key="3">
    <source>
        <dbReference type="Proteomes" id="UP000193411"/>
    </source>
</evidence>
<comment type="caution">
    <text evidence="2">The sequence shown here is derived from an EMBL/GenBank/DDBJ whole genome shotgun (WGS) entry which is preliminary data.</text>
</comment>
<protein>
    <submittedName>
        <fullName evidence="2">Uncharacterized protein</fullName>
    </submittedName>
</protein>
<reference evidence="2 3" key="1">
    <citation type="submission" date="2016-07" db="EMBL/GenBank/DDBJ databases">
        <title>Pervasive Adenine N6-methylation of Active Genes in Fungi.</title>
        <authorList>
            <consortium name="DOE Joint Genome Institute"/>
            <person name="Mondo S.J."/>
            <person name="Dannebaum R.O."/>
            <person name="Kuo R.C."/>
            <person name="Labutti K."/>
            <person name="Haridas S."/>
            <person name="Kuo A."/>
            <person name="Salamov A."/>
            <person name="Ahrendt S.R."/>
            <person name="Lipzen A."/>
            <person name="Sullivan W."/>
            <person name="Andreopoulos W.B."/>
            <person name="Clum A."/>
            <person name="Lindquist E."/>
            <person name="Daum C."/>
            <person name="Ramamoorthy G.K."/>
            <person name="Gryganskyi A."/>
            <person name="Culley D."/>
            <person name="Magnuson J.K."/>
            <person name="James T.Y."/>
            <person name="O'Malley M.A."/>
            <person name="Stajich J.E."/>
            <person name="Spatafora J.W."/>
            <person name="Visel A."/>
            <person name="Grigoriev I.V."/>
        </authorList>
    </citation>
    <scope>NUCLEOTIDE SEQUENCE [LARGE SCALE GENOMIC DNA]</scope>
    <source>
        <strain evidence="2 3">PL171</strain>
    </source>
</reference>
<name>A0A1Y2H5Y1_9FUNG</name>
<feature type="region of interest" description="Disordered" evidence="1">
    <location>
        <begin position="118"/>
        <end position="224"/>
    </location>
</feature>
<dbReference type="Proteomes" id="UP000193411">
    <property type="component" value="Unassembled WGS sequence"/>
</dbReference>
<feature type="compositionally biased region" description="Polar residues" evidence="1">
    <location>
        <begin position="131"/>
        <end position="144"/>
    </location>
</feature>
<gene>
    <name evidence="2" type="ORF">BCR44DRAFT_23404</name>
</gene>
<accession>A0A1Y2H5Y1</accession>
<feature type="compositionally biased region" description="Polar residues" evidence="1">
    <location>
        <begin position="210"/>
        <end position="224"/>
    </location>
</feature>
<dbReference type="OrthoDB" id="10580238at2759"/>
<proteinExistence type="predicted"/>
<keyword evidence="3" id="KW-1185">Reference proteome</keyword>
<feature type="compositionally biased region" description="Low complexity" evidence="1">
    <location>
        <begin position="145"/>
        <end position="158"/>
    </location>
</feature>
<sequence>MGNRTINNVALPIVPPDAANKEYVDMLFSQVRLNVSVTLSGKEKVFVVNPTVPGSYTIHVASTQTDGPVAQFAVAKNNPEKHAMINTVVQVPSSSGERLELEWAPNLSIVLFKTGNNFDAKRGKKNPAPVQETSVSSADASASNPVPAQEPVPVAEPAAPAPVPVKGRRTRKEPIPTTPTPAPASEPVVEAPVPVPVGGSIRRPKKTPSVADQGSDSGSETGNKRSFTITRIVCNGQESTEGLKGRYLSKNPASASRKASNKMFKKLYQDGDAQPLEIHLQETTKGSKRGEFKYLCTRESVDARQVSFKTKDGANTGMIPFKYHIHVKSLNKPAATVQAAIKSFWSNIWGKPQMKQSLLPEQPGYILSILHRKHIEKFLFQVHSECKESVVYSTVQITPPEGMLYFNIAYTNIEEYMPVLTKPYKELTTIIVNCGPNFVFDNEIIQYYISNCKKFNIRLIFVIAPQHVPWYELDRCDHVVLDKIRMFKLHQKMPLVKHLSAPNQSETNFIQVWKSHHNFMVVKPSKSCESI</sequence>
<dbReference type="EMBL" id="MCFL01000116">
    <property type="protein sequence ID" value="ORZ29939.1"/>
    <property type="molecule type" value="Genomic_DNA"/>
</dbReference>
<evidence type="ECO:0000256" key="1">
    <source>
        <dbReference type="SAM" id="MobiDB-lite"/>
    </source>
</evidence>
<organism evidence="2 3">
    <name type="scientific">Catenaria anguillulae PL171</name>
    <dbReference type="NCBI Taxonomy" id="765915"/>
    <lineage>
        <taxon>Eukaryota</taxon>
        <taxon>Fungi</taxon>
        <taxon>Fungi incertae sedis</taxon>
        <taxon>Blastocladiomycota</taxon>
        <taxon>Blastocladiomycetes</taxon>
        <taxon>Blastocladiales</taxon>
        <taxon>Catenariaceae</taxon>
        <taxon>Catenaria</taxon>
    </lineage>
</organism>
<evidence type="ECO:0000313" key="2">
    <source>
        <dbReference type="EMBL" id="ORZ29939.1"/>
    </source>
</evidence>
<dbReference type="AlphaFoldDB" id="A0A1Y2H5Y1"/>